<sequence>MNPSSCVLSRLTNWTASTYIPRSASGWLITSNAGRLRTSVDSSVAGRWAQDGCMWATTESVISADGTRILFHTLGDGPPLVILHGALVRVENYLPMAEMLAGDYRVVVVGRRDYAPSGNGSGPRTFARQVEDLGAVLELQGGPSFVFGHSAGGLVALEALAADIPNIRRFALYEAPLVFAGGPLRATLERARELVADDPGEAVVEFFKAILDQPVPEGMLGKMGAAMADRAAGLIADLECITAMDPDSGRWGAMNTPALLLAGTASDRYGPASMETLDAALPDSRFVSLPGLTHSPDDFTPVANILREFFQ</sequence>
<keyword evidence="2" id="KW-0378">Hydrolase</keyword>
<proteinExistence type="predicted"/>
<organism evidence="2 3">
    <name type="scientific">Nocardia yunnanensis</name>
    <dbReference type="NCBI Taxonomy" id="2382165"/>
    <lineage>
        <taxon>Bacteria</taxon>
        <taxon>Bacillati</taxon>
        <taxon>Actinomycetota</taxon>
        <taxon>Actinomycetes</taxon>
        <taxon>Mycobacteriales</taxon>
        <taxon>Nocardiaceae</taxon>
        <taxon>Nocardia</taxon>
    </lineage>
</organism>
<dbReference type="InterPro" id="IPR050471">
    <property type="entry name" value="AB_hydrolase"/>
</dbReference>
<protein>
    <submittedName>
        <fullName evidence="2">Alpha/beta hydrolase</fullName>
    </submittedName>
</protein>
<dbReference type="InterPro" id="IPR000073">
    <property type="entry name" value="AB_hydrolase_1"/>
</dbReference>
<evidence type="ECO:0000313" key="3">
    <source>
        <dbReference type="Proteomes" id="UP000267164"/>
    </source>
</evidence>
<dbReference type="Proteomes" id="UP000267164">
    <property type="component" value="Chromosome"/>
</dbReference>
<evidence type="ECO:0000313" key="2">
    <source>
        <dbReference type="EMBL" id="AYF77929.1"/>
    </source>
</evidence>
<feature type="domain" description="AB hydrolase-1" evidence="1">
    <location>
        <begin position="80"/>
        <end position="296"/>
    </location>
</feature>
<dbReference type="OrthoDB" id="4222986at2"/>
<dbReference type="InterPro" id="IPR029058">
    <property type="entry name" value="AB_hydrolase_fold"/>
</dbReference>
<dbReference type="PANTHER" id="PTHR43433">
    <property type="entry name" value="HYDROLASE, ALPHA/BETA FOLD FAMILY PROTEIN"/>
    <property type="match status" value="1"/>
</dbReference>
<accession>A0A386ZML0</accession>
<dbReference type="PANTHER" id="PTHR43433:SF5">
    <property type="entry name" value="AB HYDROLASE-1 DOMAIN-CONTAINING PROTEIN"/>
    <property type="match status" value="1"/>
</dbReference>
<keyword evidence="3" id="KW-1185">Reference proteome</keyword>
<dbReference type="Pfam" id="PF12697">
    <property type="entry name" value="Abhydrolase_6"/>
    <property type="match status" value="1"/>
</dbReference>
<dbReference type="GO" id="GO:0016787">
    <property type="term" value="F:hydrolase activity"/>
    <property type="evidence" value="ECO:0007669"/>
    <property type="project" value="UniProtKB-KW"/>
</dbReference>
<dbReference type="KEGG" id="nyu:D7D52_33560"/>
<reference evidence="2 3" key="1">
    <citation type="submission" date="2018-09" db="EMBL/GenBank/DDBJ databases">
        <title>Nocardia yunnanensis sp. nov., an actinomycete isolated from a soil sample.</title>
        <authorList>
            <person name="Zhang J."/>
        </authorList>
    </citation>
    <scope>NUCLEOTIDE SEQUENCE [LARGE SCALE GENOMIC DNA]</scope>
    <source>
        <strain evidence="2 3">CFHS0054</strain>
    </source>
</reference>
<gene>
    <name evidence="2" type="ORF">D7D52_33560</name>
</gene>
<dbReference type="SUPFAM" id="SSF53474">
    <property type="entry name" value="alpha/beta-Hydrolases"/>
    <property type="match status" value="1"/>
</dbReference>
<dbReference type="Gene3D" id="3.40.50.1820">
    <property type="entry name" value="alpha/beta hydrolase"/>
    <property type="match status" value="1"/>
</dbReference>
<dbReference type="EMBL" id="CP032568">
    <property type="protein sequence ID" value="AYF77929.1"/>
    <property type="molecule type" value="Genomic_DNA"/>
</dbReference>
<dbReference type="AlphaFoldDB" id="A0A386ZML0"/>
<name>A0A386ZML0_9NOCA</name>
<evidence type="ECO:0000259" key="1">
    <source>
        <dbReference type="Pfam" id="PF12697"/>
    </source>
</evidence>